<dbReference type="SUPFAM" id="SSF54001">
    <property type="entry name" value="Cysteine proteinases"/>
    <property type="match status" value="1"/>
</dbReference>
<keyword evidence="3" id="KW-0378">Hydrolase</keyword>
<keyword evidence="2" id="KW-0645">Protease</keyword>
<dbReference type="AlphaFoldDB" id="A0A0C3PY88"/>
<evidence type="ECO:0000256" key="4">
    <source>
        <dbReference type="SAM" id="MobiDB-lite"/>
    </source>
</evidence>
<reference evidence="7" key="2">
    <citation type="submission" date="2015-01" db="EMBL/GenBank/DDBJ databases">
        <title>Evolutionary Origins and Diversification of the Mycorrhizal Mutualists.</title>
        <authorList>
            <consortium name="DOE Joint Genome Institute"/>
            <consortium name="Mycorrhizal Genomics Consortium"/>
            <person name="Kohler A."/>
            <person name="Kuo A."/>
            <person name="Nagy L.G."/>
            <person name="Floudas D."/>
            <person name="Copeland A."/>
            <person name="Barry K.W."/>
            <person name="Cichocki N."/>
            <person name="Veneault-Fourrey C."/>
            <person name="LaButti K."/>
            <person name="Lindquist E.A."/>
            <person name="Lipzen A."/>
            <person name="Lundell T."/>
            <person name="Morin E."/>
            <person name="Murat C."/>
            <person name="Riley R."/>
            <person name="Ohm R."/>
            <person name="Sun H."/>
            <person name="Tunlid A."/>
            <person name="Henrissat B."/>
            <person name="Grigoriev I.V."/>
            <person name="Hibbett D.S."/>
            <person name="Martin F."/>
        </authorList>
    </citation>
    <scope>NUCLEOTIDE SEQUENCE [LARGE SCALE GENOMIC DNA]</scope>
    <source>
        <strain evidence="7">MUT 4182</strain>
    </source>
</reference>
<evidence type="ECO:0000259" key="5">
    <source>
        <dbReference type="PROSITE" id="PS50600"/>
    </source>
</evidence>
<dbReference type="PROSITE" id="PS50600">
    <property type="entry name" value="ULP_PROTEASE"/>
    <property type="match status" value="1"/>
</dbReference>
<sequence length="552" mass="61380">MSMSPSPSPPQRWRDCPATLPSPPQRWRDCPTMSPSPSPPPKVAGLSRHVHVTQTYLSPRGGRTVPPLPSLQEVVGQSHHLSQTTTQVAGLKTGPPSPSHLTCQTCQQKPPNPAKPRRSPITFNAEVERLDCQKLWSLNHLQFVFHCIVQKIAPTFKLVNPGRLKSKKSLKYDGFQNIGSVLVGAAALLGVIRVDGSSTLNDGNASNLGRDLAEAAKLLQDMKKAYNGHILPLDERPAPLTITDDENMEPDDGGDSEGSLDSEECKHSVYSISSTEHDQLPHMIGPKFTLPDLSCSDEQLLQFLKNSYYDKGQSQLLFDQETGFKLRERYVWNILMYERLVDKGLNAWILLLNSRSSTNNRILNMFFFPRITENPTGLHRWFMCAKRDQAPKVLIDVSTLETLSVPVHVKDPDDWFVVTVDFTKRTVPSYNSLSDAAREENVRAVPQQDYVISCGIYTASFLETVSAGKDPASTVMNVWSLRDQMALKLARKAQSSFFQYFTAFHITNFKLDESCSRLAVATGCTQGLVSTIAISASNSFDSLTINIFKAIK</sequence>
<dbReference type="InterPro" id="IPR003653">
    <property type="entry name" value="Peptidase_C48_C"/>
</dbReference>
<dbReference type="Proteomes" id="UP000054248">
    <property type="component" value="Unassembled WGS sequence"/>
</dbReference>
<dbReference type="GO" id="GO:0019783">
    <property type="term" value="F:ubiquitin-like protein peptidase activity"/>
    <property type="evidence" value="ECO:0007669"/>
    <property type="project" value="UniProtKB-ARBA"/>
</dbReference>
<evidence type="ECO:0000256" key="1">
    <source>
        <dbReference type="ARBA" id="ARBA00005234"/>
    </source>
</evidence>
<dbReference type="GO" id="GO:0008234">
    <property type="term" value="F:cysteine-type peptidase activity"/>
    <property type="evidence" value="ECO:0007669"/>
    <property type="project" value="InterPro"/>
</dbReference>
<evidence type="ECO:0000313" key="7">
    <source>
        <dbReference type="Proteomes" id="UP000054248"/>
    </source>
</evidence>
<keyword evidence="7" id="KW-1185">Reference proteome</keyword>
<feature type="region of interest" description="Disordered" evidence="4">
    <location>
        <begin position="240"/>
        <end position="262"/>
    </location>
</feature>
<protein>
    <recommendedName>
        <fullName evidence="5">Ubiquitin-like protease family profile domain-containing protein</fullName>
    </recommendedName>
</protein>
<organism evidence="6 7">
    <name type="scientific">Tulasnella calospora MUT 4182</name>
    <dbReference type="NCBI Taxonomy" id="1051891"/>
    <lineage>
        <taxon>Eukaryota</taxon>
        <taxon>Fungi</taxon>
        <taxon>Dikarya</taxon>
        <taxon>Basidiomycota</taxon>
        <taxon>Agaricomycotina</taxon>
        <taxon>Agaricomycetes</taxon>
        <taxon>Cantharellales</taxon>
        <taxon>Tulasnellaceae</taxon>
        <taxon>Tulasnella</taxon>
    </lineage>
</organism>
<dbReference type="HOGENOM" id="CLU_493634_0_0_1"/>
<reference evidence="6 7" key="1">
    <citation type="submission" date="2014-04" db="EMBL/GenBank/DDBJ databases">
        <authorList>
            <consortium name="DOE Joint Genome Institute"/>
            <person name="Kuo A."/>
            <person name="Girlanda M."/>
            <person name="Perotto S."/>
            <person name="Kohler A."/>
            <person name="Nagy L.G."/>
            <person name="Floudas D."/>
            <person name="Copeland A."/>
            <person name="Barry K.W."/>
            <person name="Cichocki N."/>
            <person name="Veneault-Fourrey C."/>
            <person name="LaButti K."/>
            <person name="Lindquist E.A."/>
            <person name="Lipzen A."/>
            <person name="Lundell T."/>
            <person name="Morin E."/>
            <person name="Murat C."/>
            <person name="Sun H."/>
            <person name="Tunlid A."/>
            <person name="Henrissat B."/>
            <person name="Grigoriev I.V."/>
            <person name="Hibbett D.S."/>
            <person name="Martin F."/>
            <person name="Nordberg H.P."/>
            <person name="Cantor M.N."/>
            <person name="Hua S.X."/>
        </authorList>
    </citation>
    <scope>NUCLEOTIDE SEQUENCE [LARGE SCALE GENOMIC DNA]</scope>
    <source>
        <strain evidence="6 7">MUT 4182</strain>
    </source>
</reference>
<comment type="similarity">
    <text evidence="1">Belongs to the peptidase C48 family.</text>
</comment>
<name>A0A0C3PY88_9AGAM</name>
<gene>
    <name evidence="6" type="ORF">M407DRAFT_11017</name>
</gene>
<feature type="compositionally biased region" description="Acidic residues" evidence="4">
    <location>
        <begin position="243"/>
        <end position="262"/>
    </location>
</feature>
<dbReference type="GO" id="GO:0006508">
    <property type="term" value="P:proteolysis"/>
    <property type="evidence" value="ECO:0007669"/>
    <property type="project" value="UniProtKB-KW"/>
</dbReference>
<evidence type="ECO:0000256" key="2">
    <source>
        <dbReference type="ARBA" id="ARBA00022670"/>
    </source>
</evidence>
<feature type="compositionally biased region" description="Pro residues" evidence="4">
    <location>
        <begin position="1"/>
        <end position="10"/>
    </location>
</feature>
<evidence type="ECO:0000313" key="6">
    <source>
        <dbReference type="EMBL" id="KIO20180.1"/>
    </source>
</evidence>
<accession>A0A0C3PY88</accession>
<proteinExistence type="inferred from homology"/>
<feature type="domain" description="Ubiquitin-like protease family profile" evidence="5">
    <location>
        <begin position="324"/>
        <end position="465"/>
    </location>
</feature>
<dbReference type="EMBL" id="KN823183">
    <property type="protein sequence ID" value="KIO20180.1"/>
    <property type="molecule type" value="Genomic_DNA"/>
</dbReference>
<evidence type="ECO:0000256" key="3">
    <source>
        <dbReference type="ARBA" id="ARBA00022801"/>
    </source>
</evidence>
<dbReference type="InterPro" id="IPR038765">
    <property type="entry name" value="Papain-like_cys_pep_sf"/>
</dbReference>
<dbReference type="Gene3D" id="3.40.395.10">
    <property type="entry name" value="Adenoviral Proteinase, Chain A"/>
    <property type="match status" value="1"/>
</dbReference>
<feature type="region of interest" description="Disordered" evidence="4">
    <location>
        <begin position="1"/>
        <end position="45"/>
    </location>
</feature>